<sequence length="63" mass="7062">MTVEDDWGALGVLTNSCFQMSAPWPPRPVEEKWQIVKGKTLTTVKSDYLVRNQCDNPTAISHA</sequence>
<proteinExistence type="predicted"/>
<protein>
    <submittedName>
        <fullName evidence="1">Uncharacterized protein</fullName>
    </submittedName>
</protein>
<name>A0A026WQT8_OOCBI</name>
<dbReference type="AlphaFoldDB" id="A0A026WQT8"/>
<reference evidence="1 2" key="1">
    <citation type="journal article" date="2014" name="Curr. Biol.">
        <title>The genome of the clonal raider ant Cerapachys biroi.</title>
        <authorList>
            <person name="Oxley P.R."/>
            <person name="Ji L."/>
            <person name="Fetter-Pruneda I."/>
            <person name="McKenzie S.K."/>
            <person name="Li C."/>
            <person name="Hu H."/>
            <person name="Zhang G."/>
            <person name="Kronauer D.J."/>
        </authorList>
    </citation>
    <scope>NUCLEOTIDE SEQUENCE [LARGE SCALE GENOMIC DNA]</scope>
</reference>
<evidence type="ECO:0000313" key="1">
    <source>
        <dbReference type="EMBL" id="EZA58395.1"/>
    </source>
</evidence>
<gene>
    <name evidence="1" type="ORF">X777_01352</name>
</gene>
<dbReference type="Proteomes" id="UP000053097">
    <property type="component" value="Unassembled WGS sequence"/>
</dbReference>
<accession>A0A026WQT8</accession>
<keyword evidence="2" id="KW-1185">Reference proteome</keyword>
<evidence type="ECO:0000313" key="2">
    <source>
        <dbReference type="Proteomes" id="UP000053097"/>
    </source>
</evidence>
<organism evidence="1 2">
    <name type="scientific">Ooceraea biroi</name>
    <name type="common">Clonal raider ant</name>
    <name type="synonym">Cerapachys biroi</name>
    <dbReference type="NCBI Taxonomy" id="2015173"/>
    <lineage>
        <taxon>Eukaryota</taxon>
        <taxon>Metazoa</taxon>
        <taxon>Ecdysozoa</taxon>
        <taxon>Arthropoda</taxon>
        <taxon>Hexapoda</taxon>
        <taxon>Insecta</taxon>
        <taxon>Pterygota</taxon>
        <taxon>Neoptera</taxon>
        <taxon>Endopterygota</taxon>
        <taxon>Hymenoptera</taxon>
        <taxon>Apocrita</taxon>
        <taxon>Aculeata</taxon>
        <taxon>Formicoidea</taxon>
        <taxon>Formicidae</taxon>
        <taxon>Dorylinae</taxon>
        <taxon>Ooceraea</taxon>
    </lineage>
</organism>
<dbReference type="EMBL" id="KK107128">
    <property type="protein sequence ID" value="EZA58395.1"/>
    <property type="molecule type" value="Genomic_DNA"/>
</dbReference>